<feature type="transmembrane region" description="Helical" evidence="2">
    <location>
        <begin position="47"/>
        <end position="67"/>
    </location>
</feature>
<reference evidence="3" key="1">
    <citation type="journal article" date="2020" name="Nat. Commun.">
        <title>Large-scale genome sequencing of mycorrhizal fungi provides insights into the early evolution of symbiotic traits.</title>
        <authorList>
            <person name="Miyauchi S."/>
            <person name="Kiss E."/>
            <person name="Kuo A."/>
            <person name="Drula E."/>
            <person name="Kohler A."/>
            <person name="Sanchez-Garcia M."/>
            <person name="Morin E."/>
            <person name="Andreopoulos B."/>
            <person name="Barry K.W."/>
            <person name="Bonito G."/>
            <person name="Buee M."/>
            <person name="Carver A."/>
            <person name="Chen C."/>
            <person name="Cichocki N."/>
            <person name="Clum A."/>
            <person name="Culley D."/>
            <person name="Crous P.W."/>
            <person name="Fauchery L."/>
            <person name="Girlanda M."/>
            <person name="Hayes R.D."/>
            <person name="Keri Z."/>
            <person name="LaButti K."/>
            <person name="Lipzen A."/>
            <person name="Lombard V."/>
            <person name="Magnuson J."/>
            <person name="Maillard F."/>
            <person name="Murat C."/>
            <person name="Nolan M."/>
            <person name="Ohm R.A."/>
            <person name="Pangilinan J."/>
            <person name="Pereira M.F."/>
            <person name="Perotto S."/>
            <person name="Peter M."/>
            <person name="Pfister S."/>
            <person name="Riley R."/>
            <person name="Sitrit Y."/>
            <person name="Stielow J.B."/>
            <person name="Szollosi G."/>
            <person name="Zifcakova L."/>
            <person name="Stursova M."/>
            <person name="Spatafora J.W."/>
            <person name="Tedersoo L."/>
            <person name="Vaario L.M."/>
            <person name="Yamada A."/>
            <person name="Yan M."/>
            <person name="Wang P."/>
            <person name="Xu J."/>
            <person name="Bruns T."/>
            <person name="Baldrian P."/>
            <person name="Vilgalys R."/>
            <person name="Dunand C."/>
            <person name="Henrissat B."/>
            <person name="Grigoriev I.V."/>
            <person name="Hibbett D."/>
            <person name="Nagy L.G."/>
            <person name="Martin F.M."/>
        </authorList>
    </citation>
    <scope>NUCLEOTIDE SEQUENCE</scope>
    <source>
        <strain evidence="3">UH-Tt-Lm1</strain>
    </source>
</reference>
<proteinExistence type="predicted"/>
<gene>
    <name evidence="3" type="ORF">BJ322DRAFT_1103445</name>
</gene>
<feature type="transmembrane region" description="Helical" evidence="2">
    <location>
        <begin position="234"/>
        <end position="254"/>
    </location>
</feature>
<dbReference type="Proteomes" id="UP000736335">
    <property type="component" value="Unassembled WGS sequence"/>
</dbReference>
<sequence length="317" mass="34936">MSQSVTTASILGVVLGSVLYGIFVPLLLTSCYVQWRRRAERHTTNPVMVFTTVFYGLTVTATWVLSFTKGMRGILFLPPGENAEAFFGDFSNPLMIAKVTILEIQVLVADCIMIYRLYHIYNKNIAVCVLPSICSIIDVVHIFAITIQSSNRGSPSSKSWGAIGFGVLTFNSIYLPSLIATRLWRTHNLFTETDIRVSHSIVTRAMYVFIESAVLWTTLTVINFILYLAKSSGLLTVLDMLGPTVGISFCLIIVRLGHSNRRFSIPSIKIPESTAPTTITMTALSTSRSTSREDLQQGHETKTQCNAVEPSVPPATA</sequence>
<keyword evidence="4" id="KW-1185">Reference proteome</keyword>
<dbReference type="AlphaFoldDB" id="A0A9P6LCR1"/>
<feature type="transmembrane region" description="Helical" evidence="2">
    <location>
        <begin position="205"/>
        <end position="228"/>
    </location>
</feature>
<evidence type="ECO:0000313" key="4">
    <source>
        <dbReference type="Proteomes" id="UP000736335"/>
    </source>
</evidence>
<feature type="transmembrane region" description="Helical" evidence="2">
    <location>
        <begin position="95"/>
        <end position="118"/>
    </location>
</feature>
<feature type="transmembrane region" description="Helical" evidence="2">
    <location>
        <begin position="12"/>
        <end position="35"/>
    </location>
</feature>
<evidence type="ECO:0000256" key="2">
    <source>
        <dbReference type="SAM" id="Phobius"/>
    </source>
</evidence>
<keyword evidence="2" id="KW-0472">Membrane</keyword>
<feature type="transmembrane region" description="Helical" evidence="2">
    <location>
        <begin position="125"/>
        <end position="147"/>
    </location>
</feature>
<protein>
    <submittedName>
        <fullName evidence="3">Uncharacterized protein</fullName>
    </submittedName>
</protein>
<name>A0A9P6LCR1_9AGAM</name>
<dbReference type="EMBL" id="WIUZ02000001">
    <property type="protein sequence ID" value="KAF9793004.1"/>
    <property type="molecule type" value="Genomic_DNA"/>
</dbReference>
<evidence type="ECO:0000256" key="1">
    <source>
        <dbReference type="SAM" id="MobiDB-lite"/>
    </source>
</evidence>
<evidence type="ECO:0000313" key="3">
    <source>
        <dbReference type="EMBL" id="KAF9793004.1"/>
    </source>
</evidence>
<feature type="region of interest" description="Disordered" evidence="1">
    <location>
        <begin position="283"/>
        <end position="317"/>
    </location>
</feature>
<comment type="caution">
    <text evidence="3">The sequence shown here is derived from an EMBL/GenBank/DDBJ whole genome shotgun (WGS) entry which is preliminary data.</text>
</comment>
<organism evidence="3 4">
    <name type="scientific">Thelephora terrestris</name>
    <dbReference type="NCBI Taxonomy" id="56493"/>
    <lineage>
        <taxon>Eukaryota</taxon>
        <taxon>Fungi</taxon>
        <taxon>Dikarya</taxon>
        <taxon>Basidiomycota</taxon>
        <taxon>Agaricomycotina</taxon>
        <taxon>Agaricomycetes</taxon>
        <taxon>Thelephorales</taxon>
        <taxon>Thelephoraceae</taxon>
        <taxon>Thelephora</taxon>
    </lineage>
</organism>
<feature type="transmembrane region" description="Helical" evidence="2">
    <location>
        <begin position="159"/>
        <end position="184"/>
    </location>
</feature>
<dbReference type="OrthoDB" id="3250682at2759"/>
<feature type="compositionally biased region" description="Basic and acidic residues" evidence="1">
    <location>
        <begin position="290"/>
        <end position="302"/>
    </location>
</feature>
<accession>A0A9P6LCR1</accession>
<keyword evidence="2" id="KW-0812">Transmembrane</keyword>
<keyword evidence="2" id="KW-1133">Transmembrane helix</keyword>
<reference evidence="3" key="2">
    <citation type="submission" date="2020-11" db="EMBL/GenBank/DDBJ databases">
        <authorList>
            <consortium name="DOE Joint Genome Institute"/>
            <person name="Kuo A."/>
            <person name="Miyauchi S."/>
            <person name="Kiss E."/>
            <person name="Drula E."/>
            <person name="Kohler A."/>
            <person name="Sanchez-Garcia M."/>
            <person name="Andreopoulos B."/>
            <person name="Barry K.W."/>
            <person name="Bonito G."/>
            <person name="Buee M."/>
            <person name="Carver A."/>
            <person name="Chen C."/>
            <person name="Cichocki N."/>
            <person name="Clum A."/>
            <person name="Culley D."/>
            <person name="Crous P.W."/>
            <person name="Fauchery L."/>
            <person name="Girlanda M."/>
            <person name="Hayes R."/>
            <person name="Keri Z."/>
            <person name="Labutti K."/>
            <person name="Lipzen A."/>
            <person name="Lombard V."/>
            <person name="Magnuson J."/>
            <person name="Maillard F."/>
            <person name="Morin E."/>
            <person name="Murat C."/>
            <person name="Nolan M."/>
            <person name="Ohm R."/>
            <person name="Pangilinan J."/>
            <person name="Pereira M."/>
            <person name="Perotto S."/>
            <person name="Peter M."/>
            <person name="Riley R."/>
            <person name="Sitrit Y."/>
            <person name="Stielow B."/>
            <person name="Szollosi G."/>
            <person name="Zifcakova L."/>
            <person name="Stursova M."/>
            <person name="Spatafora J.W."/>
            <person name="Tedersoo L."/>
            <person name="Vaario L.-M."/>
            <person name="Yamada A."/>
            <person name="Yan M."/>
            <person name="Wang P."/>
            <person name="Xu J."/>
            <person name="Bruns T."/>
            <person name="Baldrian P."/>
            <person name="Vilgalys R."/>
            <person name="Henrissat B."/>
            <person name="Grigoriev I.V."/>
            <person name="Hibbett D."/>
            <person name="Nagy L.G."/>
            <person name="Martin F.M."/>
        </authorList>
    </citation>
    <scope>NUCLEOTIDE SEQUENCE</scope>
    <source>
        <strain evidence="3">UH-Tt-Lm1</strain>
    </source>
</reference>